<dbReference type="InterPro" id="IPR004843">
    <property type="entry name" value="Calcineurin-like_PHP"/>
</dbReference>
<evidence type="ECO:0000313" key="7">
    <source>
        <dbReference type="EMBL" id="GGY80786.1"/>
    </source>
</evidence>
<dbReference type="InterPro" id="IPR029052">
    <property type="entry name" value="Metallo-depent_PP-like"/>
</dbReference>
<comment type="caution">
    <text evidence="7">The sequence shown here is derived from an EMBL/GenBank/DDBJ whole genome shotgun (WGS) entry which is preliminary data.</text>
</comment>
<reference evidence="8" key="1">
    <citation type="journal article" date="2019" name="Int. J. Syst. Evol. Microbiol.">
        <title>The Global Catalogue of Microorganisms (GCM) 10K type strain sequencing project: providing services to taxonomists for standard genome sequencing and annotation.</title>
        <authorList>
            <consortium name="The Broad Institute Genomics Platform"/>
            <consortium name="The Broad Institute Genome Sequencing Center for Infectious Disease"/>
            <person name="Wu L."/>
            <person name="Ma J."/>
        </authorList>
    </citation>
    <scope>NUCLEOTIDE SEQUENCE [LARGE SCALE GENOMIC DNA]</scope>
    <source>
        <strain evidence="8">KCTC 32239</strain>
    </source>
</reference>
<dbReference type="CDD" id="cd07422">
    <property type="entry name" value="MPP_ApaH"/>
    <property type="match status" value="1"/>
</dbReference>
<dbReference type="PANTHER" id="PTHR40942">
    <property type="match status" value="1"/>
</dbReference>
<dbReference type="PANTHER" id="PTHR40942:SF4">
    <property type="entry name" value="CYTOCHROME C5"/>
    <property type="match status" value="1"/>
</dbReference>
<feature type="domain" description="Calcineurin-like phosphoesterase" evidence="6">
    <location>
        <begin position="4"/>
        <end position="163"/>
    </location>
</feature>
<organism evidence="7 8">
    <name type="scientific">Cellvibrio zantedeschiae</name>
    <dbReference type="NCBI Taxonomy" id="1237077"/>
    <lineage>
        <taxon>Bacteria</taxon>
        <taxon>Pseudomonadati</taxon>
        <taxon>Pseudomonadota</taxon>
        <taxon>Gammaproteobacteria</taxon>
        <taxon>Cellvibrionales</taxon>
        <taxon>Cellvibrionaceae</taxon>
        <taxon>Cellvibrio</taxon>
    </lineage>
</organism>
<gene>
    <name evidence="5 7" type="primary">apaH</name>
    <name evidence="7" type="ORF">GCM10011613_27300</name>
</gene>
<name>A0ABQ3B5W1_9GAMM</name>
<dbReference type="Gene3D" id="3.60.21.10">
    <property type="match status" value="1"/>
</dbReference>
<keyword evidence="8" id="KW-1185">Reference proteome</keyword>
<dbReference type="InterPro" id="IPR004617">
    <property type="entry name" value="ApaH"/>
</dbReference>
<accession>A0ABQ3B5W1</accession>
<dbReference type="NCBIfam" id="TIGR00668">
    <property type="entry name" value="apaH"/>
    <property type="match status" value="1"/>
</dbReference>
<evidence type="ECO:0000256" key="2">
    <source>
        <dbReference type="ARBA" id="ARBA00005419"/>
    </source>
</evidence>
<dbReference type="HAMAP" id="MF_00199">
    <property type="entry name" value="ApaH"/>
    <property type="match status" value="1"/>
</dbReference>
<proteinExistence type="inferred from homology"/>
<dbReference type="Proteomes" id="UP000619761">
    <property type="component" value="Unassembled WGS sequence"/>
</dbReference>
<dbReference type="EMBL" id="BMYZ01000002">
    <property type="protein sequence ID" value="GGY80786.1"/>
    <property type="molecule type" value="Genomic_DNA"/>
</dbReference>
<dbReference type="PIRSF" id="PIRSF000903">
    <property type="entry name" value="B5n-ttraPtase_sm"/>
    <property type="match status" value="1"/>
</dbReference>
<evidence type="ECO:0000256" key="4">
    <source>
        <dbReference type="ARBA" id="ARBA00049417"/>
    </source>
</evidence>
<dbReference type="Pfam" id="PF00149">
    <property type="entry name" value="Metallophos"/>
    <property type="match status" value="1"/>
</dbReference>
<evidence type="ECO:0000256" key="1">
    <source>
        <dbReference type="ARBA" id="ARBA00003413"/>
    </source>
</evidence>
<dbReference type="RefSeq" id="WP_189419519.1">
    <property type="nucleotide sequence ID" value="NZ_BMYZ01000002.1"/>
</dbReference>
<protein>
    <recommendedName>
        <fullName evidence="5">Bis(5'-nucleosyl)-tetraphosphatase, symmetrical</fullName>
        <ecNumber evidence="5">3.6.1.41</ecNumber>
    </recommendedName>
    <alternativeName>
        <fullName evidence="5">Ap4A hydrolase</fullName>
    </alternativeName>
    <alternativeName>
        <fullName evidence="5">Diadenosine 5',5'''-P1,P4-tetraphosphate pyrophosphohydrolase</fullName>
    </alternativeName>
    <alternativeName>
        <fullName evidence="5">Diadenosine tetraphosphatase</fullName>
    </alternativeName>
</protein>
<evidence type="ECO:0000256" key="5">
    <source>
        <dbReference type="HAMAP-Rule" id="MF_00199"/>
    </source>
</evidence>
<evidence type="ECO:0000313" key="8">
    <source>
        <dbReference type="Proteomes" id="UP000619761"/>
    </source>
</evidence>
<sequence>MATYAIGDIQGCYESLQCLLEKIAFNPELDKLWLVGDLINRGPDSLATLRFLYSIRHSVEFVLGNHDLHFIAVAYGLRKKGQSDTLDSLLNASDRQQLIDWLIQGKLLHTDENLGFTMVHAGIPPMWNLHQAQAHAREVEAILQSRYCKDFLSSMYGNQPNRWKNKLIGMERLRLITNYFTRMRFCSEDGELEFETKENMAAAPLGFAPWFSFSQRKTANDKILFGHWAALEGKANTPNIYALDTGCVWGGSLSALRLEDQQLFSCFCDA</sequence>
<evidence type="ECO:0000259" key="6">
    <source>
        <dbReference type="Pfam" id="PF00149"/>
    </source>
</evidence>
<evidence type="ECO:0000256" key="3">
    <source>
        <dbReference type="ARBA" id="ARBA00022801"/>
    </source>
</evidence>
<comment type="function">
    <text evidence="1 5">Hydrolyzes diadenosine 5',5'''-P1,P4-tetraphosphate to yield ADP.</text>
</comment>
<dbReference type="EC" id="3.6.1.41" evidence="5"/>
<keyword evidence="3 5" id="KW-0378">Hydrolase</keyword>
<comment type="catalytic activity">
    <reaction evidence="4 5">
        <text>P(1),P(4)-bis(5'-adenosyl) tetraphosphate + H2O = 2 ADP + 2 H(+)</text>
        <dbReference type="Rhea" id="RHEA:24252"/>
        <dbReference type="ChEBI" id="CHEBI:15377"/>
        <dbReference type="ChEBI" id="CHEBI:15378"/>
        <dbReference type="ChEBI" id="CHEBI:58141"/>
        <dbReference type="ChEBI" id="CHEBI:456216"/>
        <dbReference type="EC" id="3.6.1.41"/>
    </reaction>
</comment>
<dbReference type="SUPFAM" id="SSF56300">
    <property type="entry name" value="Metallo-dependent phosphatases"/>
    <property type="match status" value="1"/>
</dbReference>
<dbReference type="NCBIfam" id="NF001204">
    <property type="entry name" value="PRK00166.1"/>
    <property type="match status" value="1"/>
</dbReference>
<comment type="similarity">
    <text evidence="2 5">Belongs to the Ap4A hydrolase family.</text>
</comment>